<gene>
    <name evidence="2" type="ORF">HUT05_26540</name>
</gene>
<keyword evidence="3" id="KW-1185">Reference proteome</keyword>
<reference evidence="2 3" key="1">
    <citation type="submission" date="2020-06" db="EMBL/GenBank/DDBJ databases">
        <title>Genome mining for natural products.</title>
        <authorList>
            <person name="Zhang B."/>
            <person name="Shi J."/>
            <person name="Ge H."/>
        </authorList>
    </citation>
    <scope>NUCLEOTIDE SEQUENCE [LARGE SCALE GENOMIC DNA]</scope>
    <source>
        <strain evidence="2 3">NA02069</strain>
    </source>
</reference>
<name>A0A7H8TC75_STRCX</name>
<dbReference type="RefSeq" id="WP_176576552.1">
    <property type="nucleotide sequence ID" value="NZ_CBDRGH010000059.1"/>
</dbReference>
<sequence>MATDGGLASQVFALAKDIAKAEKDIKTLGERDSDVQTALAQLGNVQDALEHLEERTTGLQAEVQALAPIKTGLDALSKTVKKIGEDLEALAAQPEEKLLVWNFSFDNGMDKAEAAEAWDVLIRWVRSELQGTYGWVGWPADIYAEQNPTGYGSVSGGPVTPPRIPPCWYRHREAVVELGWLCQEWIKIYRSSYGTPSRAGDWHDRYAPGVKRRVIAALTKCIEKKEHQDDVWASDPRHPNAPRAIDDDATLTVYFEWDRDQRREPPPAGPVAAN</sequence>
<accession>A0A7H8TC75</accession>
<feature type="coiled-coil region" evidence="1">
    <location>
        <begin position="35"/>
        <end position="93"/>
    </location>
</feature>
<organism evidence="2 3">
    <name type="scientific">Streptomyces chartreusis</name>
    <dbReference type="NCBI Taxonomy" id="1969"/>
    <lineage>
        <taxon>Bacteria</taxon>
        <taxon>Bacillati</taxon>
        <taxon>Actinomycetota</taxon>
        <taxon>Actinomycetes</taxon>
        <taxon>Kitasatosporales</taxon>
        <taxon>Streptomycetaceae</taxon>
        <taxon>Streptomyces</taxon>
    </lineage>
</organism>
<protein>
    <submittedName>
        <fullName evidence="2">Uncharacterized protein</fullName>
    </submittedName>
</protein>
<evidence type="ECO:0000313" key="3">
    <source>
        <dbReference type="Proteomes" id="UP000509418"/>
    </source>
</evidence>
<evidence type="ECO:0000313" key="2">
    <source>
        <dbReference type="EMBL" id="QKZ20588.1"/>
    </source>
</evidence>
<dbReference type="EMBL" id="CP056041">
    <property type="protein sequence ID" value="QKZ20588.1"/>
    <property type="molecule type" value="Genomic_DNA"/>
</dbReference>
<evidence type="ECO:0000256" key="1">
    <source>
        <dbReference type="SAM" id="Coils"/>
    </source>
</evidence>
<keyword evidence="1" id="KW-0175">Coiled coil</keyword>
<dbReference type="AlphaFoldDB" id="A0A7H8TC75"/>
<proteinExistence type="predicted"/>
<dbReference type="Proteomes" id="UP000509418">
    <property type="component" value="Chromosome"/>
</dbReference>